<dbReference type="EMBL" id="CP058529">
    <property type="protein sequence ID" value="QLG28237.1"/>
    <property type="molecule type" value="Genomic_DNA"/>
</dbReference>
<proteinExistence type="predicted"/>
<dbReference type="AlphaFoldDB" id="A0A7D5KEG9"/>
<evidence type="ECO:0000313" key="2">
    <source>
        <dbReference type="EMBL" id="QLG28237.1"/>
    </source>
</evidence>
<keyword evidence="1" id="KW-1133">Transmembrane helix</keyword>
<keyword evidence="3" id="KW-1185">Reference proteome</keyword>
<keyword evidence="1" id="KW-0472">Membrane</keyword>
<organism evidence="2 3">
    <name type="scientific">Halorarum halophilum</name>
    <dbReference type="NCBI Taxonomy" id="2743090"/>
    <lineage>
        <taxon>Archaea</taxon>
        <taxon>Methanobacteriati</taxon>
        <taxon>Methanobacteriota</taxon>
        <taxon>Stenosarchaea group</taxon>
        <taxon>Halobacteria</taxon>
        <taxon>Halobacteriales</taxon>
        <taxon>Haloferacaceae</taxon>
        <taxon>Halorarum</taxon>
    </lineage>
</organism>
<evidence type="ECO:0000313" key="3">
    <source>
        <dbReference type="Proteomes" id="UP000509750"/>
    </source>
</evidence>
<feature type="transmembrane region" description="Helical" evidence="1">
    <location>
        <begin position="56"/>
        <end position="78"/>
    </location>
</feature>
<dbReference type="RefSeq" id="WP_179169812.1">
    <property type="nucleotide sequence ID" value="NZ_CP058529.1"/>
</dbReference>
<reference evidence="2 3" key="1">
    <citation type="submission" date="2020-07" db="EMBL/GenBank/DDBJ databases">
        <title>Gai3-2, isolated from salt lake.</title>
        <authorList>
            <person name="Cui H."/>
            <person name="Shi X."/>
        </authorList>
    </citation>
    <scope>NUCLEOTIDE SEQUENCE [LARGE SCALE GENOMIC DNA]</scope>
    <source>
        <strain evidence="2 3">Gai3-2</strain>
    </source>
</reference>
<dbReference type="KEGG" id="halg:HUG10_12045"/>
<protein>
    <submittedName>
        <fullName evidence="2">Uncharacterized protein</fullName>
    </submittedName>
</protein>
<sequence>MEASGYLLSGVLTGLFLLGTVLVLARNRNWQHYSPAGDASGVGETVERLAGSPGTWIGGFVLLTLGLGLGTLVVVGGLPVPEGVQGAATVAMAVVVLAVLAGYVFLGVYHSVRYRGLYRSQAAAAGIWIVATLAVAGIAVMLLTAG</sequence>
<feature type="transmembrane region" description="Helical" evidence="1">
    <location>
        <begin position="122"/>
        <end position="143"/>
    </location>
</feature>
<evidence type="ECO:0000256" key="1">
    <source>
        <dbReference type="SAM" id="Phobius"/>
    </source>
</evidence>
<feature type="transmembrane region" description="Helical" evidence="1">
    <location>
        <begin position="6"/>
        <end position="25"/>
    </location>
</feature>
<gene>
    <name evidence="2" type="ORF">HUG10_12045</name>
</gene>
<accession>A0A7D5KEG9</accession>
<feature type="transmembrane region" description="Helical" evidence="1">
    <location>
        <begin position="90"/>
        <end position="110"/>
    </location>
</feature>
<name>A0A7D5KEG9_9EURY</name>
<keyword evidence="1" id="KW-0812">Transmembrane</keyword>
<dbReference type="Proteomes" id="UP000509750">
    <property type="component" value="Chromosome"/>
</dbReference>
<dbReference type="GeneID" id="56029576"/>